<comment type="caution">
    <text evidence="2">The sequence shown here is derived from an EMBL/GenBank/DDBJ whole genome shotgun (WGS) entry which is preliminary data.</text>
</comment>
<reference evidence="2 3" key="1">
    <citation type="journal article" date="2011" name="Front. Microbiol.">
        <title>Genomic signatures of strain selection and enhancement in Bacillus atrophaeus var. globigii, a historical biowarfare simulant.</title>
        <authorList>
            <person name="Gibbons H.S."/>
            <person name="Broomall S.M."/>
            <person name="McNew L.A."/>
            <person name="Daligault H."/>
            <person name="Chapman C."/>
            <person name="Bruce D."/>
            <person name="Karavis M."/>
            <person name="Krepps M."/>
            <person name="McGregor P.A."/>
            <person name="Hong C."/>
            <person name="Park K.H."/>
            <person name="Akmal A."/>
            <person name="Feldman A."/>
            <person name="Lin J.S."/>
            <person name="Chang W.E."/>
            <person name="Higgs B.W."/>
            <person name="Demirev P."/>
            <person name="Lindquist J."/>
            <person name="Liem A."/>
            <person name="Fochler E."/>
            <person name="Read T.D."/>
            <person name="Tapia R."/>
            <person name="Johnson S."/>
            <person name="Bishop-Lilly K.A."/>
            <person name="Detter C."/>
            <person name="Han C."/>
            <person name="Sozhamannan S."/>
            <person name="Rosenzweig C.N."/>
            <person name="Skowronski E.W."/>
        </authorList>
    </citation>
    <scope>NUCLEOTIDE SEQUENCE [LARGE SCALE GENOMIC DNA]</scope>
    <source>
        <strain evidence="2 3">AK5</strain>
    </source>
</reference>
<dbReference type="RefSeq" id="WP_126793675.1">
    <property type="nucleotide sequence ID" value="NZ_PIPI01000007.1"/>
</dbReference>
<dbReference type="AlphaFoldDB" id="A0A432VRI4"/>
<keyword evidence="3" id="KW-1185">Reference proteome</keyword>
<gene>
    <name evidence="2" type="ORF">CWE06_09990</name>
</gene>
<evidence type="ECO:0000313" key="3">
    <source>
        <dbReference type="Proteomes" id="UP000288212"/>
    </source>
</evidence>
<sequence length="119" mass="13505">MKINIGAEFSVDPAGRYYSDGDASGEAFREEYLLPALRKLEKGEKLTIILDDGIESYGSSFLSEAFGGIVKHGYFDSKTLLNLIEIKFSNEEFAFFKDRIITYVNESKFNSEKYTRSSQ</sequence>
<name>A0A432VRI4_9GAMM</name>
<accession>A0A432VRI4</accession>
<dbReference type="OrthoDB" id="1551124at2"/>
<dbReference type="Pfam" id="PF14213">
    <property type="entry name" value="DUF4325"/>
    <property type="match status" value="1"/>
</dbReference>
<dbReference type="InterPro" id="IPR025474">
    <property type="entry name" value="DUF4325"/>
</dbReference>
<dbReference type="Proteomes" id="UP000288212">
    <property type="component" value="Unassembled WGS sequence"/>
</dbReference>
<dbReference type="EMBL" id="PIPI01000007">
    <property type="protein sequence ID" value="RUO18914.1"/>
    <property type="molecule type" value="Genomic_DNA"/>
</dbReference>
<evidence type="ECO:0000313" key="2">
    <source>
        <dbReference type="EMBL" id="RUO18914.1"/>
    </source>
</evidence>
<evidence type="ECO:0000259" key="1">
    <source>
        <dbReference type="Pfam" id="PF14213"/>
    </source>
</evidence>
<feature type="domain" description="DUF4325" evidence="1">
    <location>
        <begin position="24"/>
        <end position="90"/>
    </location>
</feature>
<protein>
    <submittedName>
        <fullName evidence="2">DUF4325 domain-containing protein</fullName>
    </submittedName>
</protein>
<organism evidence="2 3">
    <name type="scientific">Aliidiomarina haloalkalitolerans</name>
    <dbReference type="NCBI Taxonomy" id="859059"/>
    <lineage>
        <taxon>Bacteria</taxon>
        <taxon>Pseudomonadati</taxon>
        <taxon>Pseudomonadota</taxon>
        <taxon>Gammaproteobacteria</taxon>
        <taxon>Alteromonadales</taxon>
        <taxon>Idiomarinaceae</taxon>
        <taxon>Aliidiomarina</taxon>
    </lineage>
</organism>
<proteinExistence type="predicted"/>